<dbReference type="RefSeq" id="WP_112095411.1">
    <property type="nucleotide sequence ID" value="NZ_QMBP01000001.1"/>
</dbReference>
<dbReference type="InterPro" id="IPR019546">
    <property type="entry name" value="TAT_signal_bac_arc"/>
</dbReference>
<name>A0A330HX25_9HYPH</name>
<dbReference type="Proteomes" id="UP000251558">
    <property type="component" value="Unassembled WGS sequence"/>
</dbReference>
<gene>
    <name evidence="4" type="ORF">DPM33_03030</name>
</gene>
<proteinExistence type="predicted"/>
<dbReference type="SUPFAM" id="SSF53474">
    <property type="entry name" value="alpha/beta-Hydrolases"/>
    <property type="match status" value="1"/>
</dbReference>
<evidence type="ECO:0000313" key="5">
    <source>
        <dbReference type="Proteomes" id="UP000251558"/>
    </source>
</evidence>
<organism evidence="4 5">
    <name type="scientific">Mesorhizobium hawassense</name>
    <dbReference type="NCBI Taxonomy" id="1209954"/>
    <lineage>
        <taxon>Bacteria</taxon>
        <taxon>Pseudomonadati</taxon>
        <taxon>Pseudomonadota</taxon>
        <taxon>Alphaproteobacteria</taxon>
        <taxon>Hyphomicrobiales</taxon>
        <taxon>Phyllobacteriaceae</taxon>
        <taxon>Mesorhizobium</taxon>
    </lineage>
</organism>
<evidence type="ECO:0000256" key="1">
    <source>
        <dbReference type="ARBA" id="ARBA00022801"/>
    </source>
</evidence>
<keyword evidence="5" id="KW-1185">Reference proteome</keyword>
<keyword evidence="1 4" id="KW-0378">Hydrolase</keyword>
<reference evidence="5" key="1">
    <citation type="submission" date="2018-06" db="EMBL/GenBank/DDBJ databases">
        <authorList>
            <person name="Helene L.C."/>
            <person name="Dall'Agnol R."/>
            <person name="Delamuta J.R."/>
            <person name="Hungria M."/>
        </authorList>
    </citation>
    <scope>NUCLEOTIDE SEQUENCE [LARGE SCALE GENOMIC DNA]</scope>
    <source>
        <strain evidence="5">AC99b</strain>
    </source>
</reference>
<feature type="signal peptide" evidence="2">
    <location>
        <begin position="1"/>
        <end position="33"/>
    </location>
</feature>
<accession>A0A330HX25</accession>
<dbReference type="PANTHER" id="PTHR43329">
    <property type="entry name" value="EPOXIDE HYDROLASE"/>
    <property type="match status" value="1"/>
</dbReference>
<feature type="domain" description="AB hydrolase-1" evidence="3">
    <location>
        <begin position="81"/>
        <end position="326"/>
    </location>
</feature>
<keyword evidence="2" id="KW-0732">Signal</keyword>
<dbReference type="Gene3D" id="3.40.50.1820">
    <property type="entry name" value="alpha/beta hydrolase"/>
    <property type="match status" value="1"/>
</dbReference>
<protein>
    <submittedName>
        <fullName evidence="4">Alpha/beta hydrolase</fullName>
    </submittedName>
</protein>
<dbReference type="NCBIfam" id="TIGR01409">
    <property type="entry name" value="TAT_signal_seq"/>
    <property type="match status" value="1"/>
</dbReference>
<reference evidence="4 5" key="2">
    <citation type="submission" date="2018-07" db="EMBL/GenBank/DDBJ databases">
        <title>Diversity of Mesorhizobium strains in Brazil.</title>
        <authorList>
            <person name="Helene L.C.F."/>
            <person name="Dall'Agnol R."/>
            <person name="Delamuta J.R.M."/>
            <person name="Hungria M."/>
        </authorList>
    </citation>
    <scope>NUCLEOTIDE SEQUENCE [LARGE SCALE GENOMIC DNA]</scope>
    <source>
        <strain evidence="4 5">AC99b</strain>
    </source>
</reference>
<dbReference type="GO" id="GO:0016787">
    <property type="term" value="F:hydrolase activity"/>
    <property type="evidence" value="ECO:0007669"/>
    <property type="project" value="UniProtKB-KW"/>
</dbReference>
<feature type="chain" id="PRO_5016297302" evidence="2">
    <location>
        <begin position="34"/>
        <end position="348"/>
    </location>
</feature>
<dbReference type="AlphaFoldDB" id="A0A330HX25"/>
<dbReference type="InterPro" id="IPR029058">
    <property type="entry name" value="AB_hydrolase_fold"/>
</dbReference>
<dbReference type="InterPro" id="IPR000073">
    <property type="entry name" value="AB_hydrolase_1"/>
</dbReference>
<sequence length="348" mass="36802">MSTSSSLPNRRDVLAITAAAGAVGLLGPQSSQAAASMSTPAGPGSVSGAPHLPEGFNDVFESRFYTVNGVRLHAVVGGDGPPLLLIHGWPQSWYQWRLIMPALARSFRVIAVDQRGIGLSDKPQGGYDSGTQANDLVALMNALGHKRFATVGFDTGMGIAYALAADHPERVERLVVGEAIITGVTPSPPLITPGPLNKRLWHIAFNRLDGDVNERLVRGREAVYFGAEYAQSAGTPLPSNVVKYYVDRLASSPDALRGSFGSYRAIDTTIAQNAQRKTQRLSLPVLAVGGEKGLGEGTANTMRLVADNVQSVIIPGSGHWVAEEAPEQLVAALTPFLTPYRDGSVAAQ</sequence>
<evidence type="ECO:0000313" key="4">
    <source>
        <dbReference type="EMBL" id="RAZ92853.1"/>
    </source>
</evidence>
<comment type="caution">
    <text evidence="4">The sequence shown here is derived from an EMBL/GenBank/DDBJ whole genome shotgun (WGS) entry which is preliminary data.</text>
</comment>
<evidence type="ECO:0000256" key="2">
    <source>
        <dbReference type="SAM" id="SignalP"/>
    </source>
</evidence>
<dbReference type="EMBL" id="QMBP01000001">
    <property type="protein sequence ID" value="RAZ92853.1"/>
    <property type="molecule type" value="Genomic_DNA"/>
</dbReference>
<dbReference type="Pfam" id="PF00561">
    <property type="entry name" value="Abhydrolase_1"/>
    <property type="match status" value="1"/>
</dbReference>
<dbReference type="InterPro" id="IPR000639">
    <property type="entry name" value="Epox_hydrolase-like"/>
</dbReference>
<dbReference type="OrthoDB" id="9804723at2"/>
<evidence type="ECO:0000259" key="3">
    <source>
        <dbReference type="Pfam" id="PF00561"/>
    </source>
</evidence>
<dbReference type="PRINTS" id="PR00111">
    <property type="entry name" value="ABHYDROLASE"/>
</dbReference>
<dbReference type="PRINTS" id="PR00412">
    <property type="entry name" value="EPOXHYDRLASE"/>
</dbReference>
<dbReference type="PROSITE" id="PS51318">
    <property type="entry name" value="TAT"/>
    <property type="match status" value="1"/>
</dbReference>
<dbReference type="InterPro" id="IPR006311">
    <property type="entry name" value="TAT_signal"/>
</dbReference>